<dbReference type="Proteomes" id="UP000257109">
    <property type="component" value="Unassembled WGS sequence"/>
</dbReference>
<dbReference type="EMBL" id="QJKJ01007686">
    <property type="protein sequence ID" value="RDX82247.1"/>
    <property type="molecule type" value="Genomic_DNA"/>
</dbReference>
<dbReference type="OrthoDB" id="1302580at2759"/>
<name>A0A371FV65_MUCPR</name>
<keyword evidence="2" id="KW-1185">Reference proteome</keyword>
<dbReference type="AlphaFoldDB" id="A0A371FV65"/>
<reference evidence="1" key="1">
    <citation type="submission" date="2018-05" db="EMBL/GenBank/DDBJ databases">
        <title>Draft genome of Mucuna pruriens seed.</title>
        <authorList>
            <person name="Nnadi N.E."/>
            <person name="Vos R."/>
            <person name="Hasami M.H."/>
            <person name="Devisetty U.K."/>
            <person name="Aguiy J.C."/>
        </authorList>
    </citation>
    <scope>NUCLEOTIDE SEQUENCE [LARGE SCALE GENOMIC DNA]</scope>
    <source>
        <strain evidence="1">JCA_2017</strain>
    </source>
</reference>
<organism evidence="1 2">
    <name type="scientific">Mucuna pruriens</name>
    <name type="common">Velvet bean</name>
    <name type="synonym">Dolichos pruriens</name>
    <dbReference type="NCBI Taxonomy" id="157652"/>
    <lineage>
        <taxon>Eukaryota</taxon>
        <taxon>Viridiplantae</taxon>
        <taxon>Streptophyta</taxon>
        <taxon>Embryophyta</taxon>
        <taxon>Tracheophyta</taxon>
        <taxon>Spermatophyta</taxon>
        <taxon>Magnoliopsida</taxon>
        <taxon>eudicotyledons</taxon>
        <taxon>Gunneridae</taxon>
        <taxon>Pentapetalae</taxon>
        <taxon>rosids</taxon>
        <taxon>fabids</taxon>
        <taxon>Fabales</taxon>
        <taxon>Fabaceae</taxon>
        <taxon>Papilionoideae</taxon>
        <taxon>50 kb inversion clade</taxon>
        <taxon>NPAAA clade</taxon>
        <taxon>indigoferoid/millettioid clade</taxon>
        <taxon>Phaseoleae</taxon>
        <taxon>Mucuna</taxon>
    </lineage>
</organism>
<evidence type="ECO:0000313" key="2">
    <source>
        <dbReference type="Proteomes" id="UP000257109"/>
    </source>
</evidence>
<gene>
    <name evidence="1" type="ORF">CR513_36989</name>
</gene>
<evidence type="ECO:0000313" key="1">
    <source>
        <dbReference type="EMBL" id="RDX82247.1"/>
    </source>
</evidence>
<accession>A0A371FV65</accession>
<sequence>MKEATFANDSNSVLITDNDIYLEVVGGKNEKGNVYGLGKLTNKFMHSTQMRKTIRKLNNELVEKTVEKSLEEKVVQLLHNDEEQSEQI</sequence>
<protein>
    <submittedName>
        <fullName evidence="1">Uncharacterized protein</fullName>
    </submittedName>
</protein>
<proteinExistence type="predicted"/>
<feature type="non-terminal residue" evidence="1">
    <location>
        <position position="1"/>
    </location>
</feature>
<comment type="caution">
    <text evidence="1">The sequence shown here is derived from an EMBL/GenBank/DDBJ whole genome shotgun (WGS) entry which is preliminary data.</text>
</comment>